<sequence>MDSALFSYRTPPHAPEPEAITATEPVEWTSELSSYKVIHSTGRRRASSIQSTLNKESRDIRVNDAIRLNGHFTLSLKQRLQRKSKTDAS</sequence>
<protein>
    <submittedName>
        <fullName evidence="1">Uncharacterized protein</fullName>
    </submittedName>
</protein>
<comment type="caution">
    <text evidence="1">The sequence shown here is derived from an EMBL/GenBank/DDBJ whole genome shotgun (WGS) entry which is preliminary data.</text>
</comment>
<dbReference type="AlphaFoldDB" id="A0A4Y2CST9"/>
<gene>
    <name evidence="1" type="ORF">AVEN_100686_1</name>
</gene>
<evidence type="ECO:0000313" key="1">
    <source>
        <dbReference type="EMBL" id="GBM07470.1"/>
    </source>
</evidence>
<keyword evidence="2" id="KW-1185">Reference proteome</keyword>
<name>A0A4Y2CST9_ARAVE</name>
<dbReference type="EMBL" id="BGPR01000243">
    <property type="protein sequence ID" value="GBM07470.1"/>
    <property type="molecule type" value="Genomic_DNA"/>
</dbReference>
<reference evidence="1 2" key="1">
    <citation type="journal article" date="2019" name="Sci. Rep.">
        <title>Orb-weaving spider Araneus ventricosus genome elucidates the spidroin gene catalogue.</title>
        <authorList>
            <person name="Kono N."/>
            <person name="Nakamura H."/>
            <person name="Ohtoshi R."/>
            <person name="Moran D.A.P."/>
            <person name="Shinohara A."/>
            <person name="Yoshida Y."/>
            <person name="Fujiwara M."/>
            <person name="Mori M."/>
            <person name="Tomita M."/>
            <person name="Arakawa K."/>
        </authorList>
    </citation>
    <scope>NUCLEOTIDE SEQUENCE [LARGE SCALE GENOMIC DNA]</scope>
</reference>
<organism evidence="1 2">
    <name type="scientific">Araneus ventricosus</name>
    <name type="common">Orbweaver spider</name>
    <name type="synonym">Epeira ventricosa</name>
    <dbReference type="NCBI Taxonomy" id="182803"/>
    <lineage>
        <taxon>Eukaryota</taxon>
        <taxon>Metazoa</taxon>
        <taxon>Ecdysozoa</taxon>
        <taxon>Arthropoda</taxon>
        <taxon>Chelicerata</taxon>
        <taxon>Arachnida</taxon>
        <taxon>Araneae</taxon>
        <taxon>Araneomorphae</taxon>
        <taxon>Entelegynae</taxon>
        <taxon>Araneoidea</taxon>
        <taxon>Araneidae</taxon>
        <taxon>Araneus</taxon>
    </lineage>
</organism>
<accession>A0A4Y2CST9</accession>
<proteinExistence type="predicted"/>
<evidence type="ECO:0000313" key="2">
    <source>
        <dbReference type="Proteomes" id="UP000499080"/>
    </source>
</evidence>
<dbReference type="Proteomes" id="UP000499080">
    <property type="component" value="Unassembled WGS sequence"/>
</dbReference>